<reference evidence="1 2" key="1">
    <citation type="journal article" date="2021" name="BMC Genomics">
        <title>Datura genome reveals duplications of psychoactive alkaloid biosynthetic genes and high mutation rate following tissue culture.</title>
        <authorList>
            <person name="Rajewski A."/>
            <person name="Carter-House D."/>
            <person name="Stajich J."/>
            <person name="Litt A."/>
        </authorList>
    </citation>
    <scope>NUCLEOTIDE SEQUENCE [LARGE SCALE GENOMIC DNA]</scope>
    <source>
        <strain evidence="1">AR-01</strain>
    </source>
</reference>
<keyword evidence="2" id="KW-1185">Reference proteome</keyword>
<evidence type="ECO:0000313" key="2">
    <source>
        <dbReference type="Proteomes" id="UP000823775"/>
    </source>
</evidence>
<sequence length="66" mass="7646">MWLKVKDKFEASATDEERLSHRPDDVTLFGSPPFKVDLEASVSSAVGSMRQRCKRKWKENYKKNVS</sequence>
<organism evidence="1 2">
    <name type="scientific">Datura stramonium</name>
    <name type="common">Jimsonweed</name>
    <name type="synonym">Common thornapple</name>
    <dbReference type="NCBI Taxonomy" id="4076"/>
    <lineage>
        <taxon>Eukaryota</taxon>
        <taxon>Viridiplantae</taxon>
        <taxon>Streptophyta</taxon>
        <taxon>Embryophyta</taxon>
        <taxon>Tracheophyta</taxon>
        <taxon>Spermatophyta</taxon>
        <taxon>Magnoliopsida</taxon>
        <taxon>eudicotyledons</taxon>
        <taxon>Gunneridae</taxon>
        <taxon>Pentapetalae</taxon>
        <taxon>asterids</taxon>
        <taxon>lamiids</taxon>
        <taxon>Solanales</taxon>
        <taxon>Solanaceae</taxon>
        <taxon>Solanoideae</taxon>
        <taxon>Datureae</taxon>
        <taxon>Datura</taxon>
    </lineage>
</organism>
<evidence type="ECO:0000313" key="1">
    <source>
        <dbReference type="EMBL" id="MCD7463605.1"/>
    </source>
</evidence>
<protein>
    <submittedName>
        <fullName evidence="1">Uncharacterized protein</fullName>
    </submittedName>
</protein>
<gene>
    <name evidence="1" type="ORF">HAX54_050916</name>
</gene>
<proteinExistence type="predicted"/>
<dbReference type="EMBL" id="JACEIK010000897">
    <property type="protein sequence ID" value="MCD7463605.1"/>
    <property type="molecule type" value="Genomic_DNA"/>
</dbReference>
<dbReference type="Proteomes" id="UP000823775">
    <property type="component" value="Unassembled WGS sequence"/>
</dbReference>
<accession>A0ABS8SXS0</accession>
<comment type="caution">
    <text evidence="1">The sequence shown here is derived from an EMBL/GenBank/DDBJ whole genome shotgun (WGS) entry which is preliminary data.</text>
</comment>
<name>A0ABS8SXS0_DATST</name>